<feature type="chain" id="PRO_5003334778" description="Cytochrome c" evidence="1">
    <location>
        <begin position="23"/>
        <end position="96"/>
    </location>
</feature>
<dbReference type="KEGG" id="tcy:Thicy_0704"/>
<proteinExistence type="predicted"/>
<dbReference type="EMBL" id="CP002776">
    <property type="protein sequence ID" value="AEG31476.1"/>
    <property type="molecule type" value="Genomic_DNA"/>
</dbReference>
<keyword evidence="1" id="KW-0732">Signal</keyword>
<organism evidence="2 3">
    <name type="scientific">Thiomicrospira cyclica (strain DSM 14477 / JCM 11371 / ALM1)</name>
    <name type="common">Thioalkalimicrobium cyclicum</name>
    <dbReference type="NCBI Taxonomy" id="717773"/>
    <lineage>
        <taxon>Bacteria</taxon>
        <taxon>Pseudomonadati</taxon>
        <taxon>Pseudomonadota</taxon>
        <taxon>Gammaproteobacteria</taxon>
        <taxon>Thiotrichales</taxon>
        <taxon>Piscirickettsiaceae</taxon>
        <taxon>Thiomicrospira</taxon>
    </lineage>
</organism>
<dbReference type="GO" id="GO:0020037">
    <property type="term" value="F:heme binding"/>
    <property type="evidence" value="ECO:0007669"/>
    <property type="project" value="InterPro"/>
</dbReference>
<sequence>MKRALTLIGASILLASTTQLHAQSGDPRAGESLHKEANCLSCHTANPYSTAKTPSFERLIAAVSFCNVNLNTGWFEDEVLDVATYLNEKYYKYVIE</sequence>
<evidence type="ECO:0000313" key="3">
    <source>
        <dbReference type="Proteomes" id="UP000009232"/>
    </source>
</evidence>
<dbReference type="HOGENOM" id="CLU_159396_2_1_6"/>
<evidence type="ECO:0000256" key="1">
    <source>
        <dbReference type="SAM" id="SignalP"/>
    </source>
</evidence>
<dbReference type="InterPro" id="IPR036909">
    <property type="entry name" value="Cyt_c-like_dom_sf"/>
</dbReference>
<dbReference type="RefSeq" id="WP_013835255.1">
    <property type="nucleotide sequence ID" value="NC_015581.1"/>
</dbReference>
<evidence type="ECO:0008006" key="4">
    <source>
        <dbReference type="Google" id="ProtNLM"/>
    </source>
</evidence>
<name>F6DC90_THICA</name>
<feature type="signal peptide" evidence="1">
    <location>
        <begin position="1"/>
        <end position="22"/>
    </location>
</feature>
<keyword evidence="3" id="KW-1185">Reference proteome</keyword>
<accession>F6DC90</accession>
<dbReference type="OrthoDB" id="9796294at2"/>
<dbReference type="eggNOG" id="COG2010">
    <property type="taxonomic scope" value="Bacteria"/>
</dbReference>
<evidence type="ECO:0000313" key="2">
    <source>
        <dbReference type="EMBL" id="AEG31476.1"/>
    </source>
</evidence>
<dbReference type="SUPFAM" id="SSF46626">
    <property type="entry name" value="Cytochrome c"/>
    <property type="match status" value="1"/>
</dbReference>
<dbReference type="AlphaFoldDB" id="F6DC90"/>
<protein>
    <recommendedName>
        <fullName evidence="4">Cytochrome c</fullName>
    </recommendedName>
</protein>
<reference evidence="2 3" key="1">
    <citation type="submission" date="2011-05" db="EMBL/GenBank/DDBJ databases">
        <title>Complete sequence of Thioalkalimicrobium cyclicum ALM1.</title>
        <authorList>
            <consortium name="US DOE Joint Genome Institute"/>
            <person name="Lucas S."/>
            <person name="Han J."/>
            <person name="Lapidus A."/>
            <person name="Cheng J.-F."/>
            <person name="Goodwin L."/>
            <person name="Pitluck S."/>
            <person name="Peters L."/>
            <person name="Mikhailova N."/>
            <person name="Davenport K."/>
            <person name="Han C."/>
            <person name="Tapia R."/>
            <person name="Land M."/>
            <person name="Hauser L."/>
            <person name="Kyrpides N."/>
            <person name="Ivanova N."/>
            <person name="Pagani I."/>
            <person name="Kappler U."/>
            <person name="Woyke T."/>
        </authorList>
    </citation>
    <scope>NUCLEOTIDE SEQUENCE [LARGE SCALE GENOMIC DNA]</scope>
    <source>
        <strain evidence="3">DSM 14477 / JCM 11371 / ALM1</strain>
    </source>
</reference>
<gene>
    <name evidence="2" type="ordered locus">Thicy_0704</name>
</gene>
<dbReference type="GO" id="GO:0009055">
    <property type="term" value="F:electron transfer activity"/>
    <property type="evidence" value="ECO:0007669"/>
    <property type="project" value="InterPro"/>
</dbReference>
<dbReference type="STRING" id="717773.Thicy_0704"/>
<dbReference type="Proteomes" id="UP000009232">
    <property type="component" value="Chromosome"/>
</dbReference>